<dbReference type="InterPro" id="IPR029056">
    <property type="entry name" value="Ribokinase-like"/>
</dbReference>
<sequence>MWYTLVIVHNRQDYVVCSAKFPQAWTEASSIPNALVCMLLKLPKVKFVIVTLGEDGCLMLERCLGAEGVQSEESDADSQYELMKQKRDTNKSIPTCISSNQLQLSAEGIGVMNGRFYLGTAEKIPPSELVDTTGDVFVGADLYDL</sequence>
<dbReference type="InterPro" id="IPR052562">
    <property type="entry name" value="Ketohexokinase-related"/>
</dbReference>
<dbReference type="PANTHER" id="PTHR42774:SF3">
    <property type="entry name" value="KETOHEXOKINASE"/>
    <property type="match status" value="1"/>
</dbReference>
<dbReference type="PANTHER" id="PTHR42774">
    <property type="entry name" value="PHOSPHOTRANSFERASE SYSTEM TRANSPORT PROTEIN"/>
    <property type="match status" value="1"/>
</dbReference>
<protein>
    <submittedName>
        <fullName evidence="1">Uncharacterized protein</fullName>
    </submittedName>
</protein>
<evidence type="ECO:0000313" key="2">
    <source>
        <dbReference type="Proteomes" id="UP001237642"/>
    </source>
</evidence>
<dbReference type="AlphaFoldDB" id="A0AAD8HLI6"/>
<evidence type="ECO:0000313" key="1">
    <source>
        <dbReference type="EMBL" id="KAK1368320.1"/>
    </source>
</evidence>
<comment type="caution">
    <text evidence="1">The sequence shown here is derived from an EMBL/GenBank/DDBJ whole genome shotgun (WGS) entry which is preliminary data.</text>
</comment>
<keyword evidence="2" id="KW-1185">Reference proteome</keyword>
<dbReference type="EMBL" id="JAUIZM010000008">
    <property type="protein sequence ID" value="KAK1368320.1"/>
    <property type="molecule type" value="Genomic_DNA"/>
</dbReference>
<proteinExistence type="predicted"/>
<name>A0AAD8HLI6_9APIA</name>
<reference evidence="1" key="1">
    <citation type="submission" date="2023-02" db="EMBL/GenBank/DDBJ databases">
        <title>Genome of toxic invasive species Heracleum sosnowskyi carries increased number of genes despite the absence of recent whole-genome duplications.</title>
        <authorList>
            <person name="Schelkunov M."/>
            <person name="Shtratnikova V."/>
            <person name="Makarenko M."/>
            <person name="Klepikova A."/>
            <person name="Omelchenko D."/>
            <person name="Novikova G."/>
            <person name="Obukhova E."/>
            <person name="Bogdanov V."/>
            <person name="Penin A."/>
            <person name="Logacheva M."/>
        </authorList>
    </citation>
    <scope>NUCLEOTIDE SEQUENCE</scope>
    <source>
        <strain evidence="1">Hsosn_3</strain>
        <tissue evidence="1">Leaf</tissue>
    </source>
</reference>
<accession>A0AAD8HLI6</accession>
<dbReference type="Proteomes" id="UP001237642">
    <property type="component" value="Unassembled WGS sequence"/>
</dbReference>
<reference evidence="1" key="2">
    <citation type="submission" date="2023-05" db="EMBL/GenBank/DDBJ databases">
        <authorList>
            <person name="Schelkunov M.I."/>
        </authorList>
    </citation>
    <scope>NUCLEOTIDE SEQUENCE</scope>
    <source>
        <strain evidence="1">Hsosn_3</strain>
        <tissue evidence="1">Leaf</tissue>
    </source>
</reference>
<gene>
    <name evidence="1" type="ORF">POM88_034412</name>
</gene>
<organism evidence="1 2">
    <name type="scientific">Heracleum sosnowskyi</name>
    <dbReference type="NCBI Taxonomy" id="360622"/>
    <lineage>
        <taxon>Eukaryota</taxon>
        <taxon>Viridiplantae</taxon>
        <taxon>Streptophyta</taxon>
        <taxon>Embryophyta</taxon>
        <taxon>Tracheophyta</taxon>
        <taxon>Spermatophyta</taxon>
        <taxon>Magnoliopsida</taxon>
        <taxon>eudicotyledons</taxon>
        <taxon>Gunneridae</taxon>
        <taxon>Pentapetalae</taxon>
        <taxon>asterids</taxon>
        <taxon>campanulids</taxon>
        <taxon>Apiales</taxon>
        <taxon>Apiaceae</taxon>
        <taxon>Apioideae</taxon>
        <taxon>apioid superclade</taxon>
        <taxon>Tordylieae</taxon>
        <taxon>Tordyliinae</taxon>
        <taxon>Heracleum</taxon>
    </lineage>
</organism>
<dbReference type="Gene3D" id="3.40.1190.20">
    <property type="match status" value="1"/>
</dbReference>
<dbReference type="SUPFAM" id="SSF53613">
    <property type="entry name" value="Ribokinase-like"/>
    <property type="match status" value="1"/>
</dbReference>